<feature type="non-terminal residue" evidence="2">
    <location>
        <position position="1"/>
    </location>
</feature>
<feature type="compositionally biased region" description="Basic residues" evidence="1">
    <location>
        <begin position="23"/>
        <end position="32"/>
    </location>
</feature>
<evidence type="ECO:0000313" key="3">
    <source>
        <dbReference type="Proteomes" id="UP000007174"/>
    </source>
</evidence>
<organism evidence="2 3">
    <name type="scientific">Colletotrichum higginsianum (strain IMI 349063)</name>
    <name type="common">Crucifer anthracnose fungus</name>
    <dbReference type="NCBI Taxonomy" id="759273"/>
    <lineage>
        <taxon>Eukaryota</taxon>
        <taxon>Fungi</taxon>
        <taxon>Dikarya</taxon>
        <taxon>Ascomycota</taxon>
        <taxon>Pezizomycotina</taxon>
        <taxon>Sordariomycetes</taxon>
        <taxon>Hypocreomycetidae</taxon>
        <taxon>Glomerellales</taxon>
        <taxon>Glomerellaceae</taxon>
        <taxon>Colletotrichum</taxon>
        <taxon>Colletotrichum destructivum species complex</taxon>
    </lineage>
</organism>
<sequence length="61" mass="6762">FPFGGRGFPAQPEPTPPPVTLHSTHRSLRSSRHGNFAQRLRDVQIGAVWCGRKQNGVRPNS</sequence>
<reference evidence="3" key="1">
    <citation type="journal article" date="2012" name="Nat. Genet.">
        <title>Lifestyle transitions in plant pathogenic Colletotrichum fungi deciphered by genome and transcriptome analyses.</title>
        <authorList>
            <person name="O'Connell R.J."/>
            <person name="Thon M.R."/>
            <person name="Hacquard S."/>
            <person name="Amyotte S.G."/>
            <person name="Kleemann J."/>
            <person name="Torres M.F."/>
            <person name="Damm U."/>
            <person name="Buiate E.A."/>
            <person name="Epstein L."/>
            <person name="Alkan N."/>
            <person name="Altmueller J."/>
            <person name="Alvarado-Balderrama L."/>
            <person name="Bauser C.A."/>
            <person name="Becker C."/>
            <person name="Birren B.W."/>
            <person name="Chen Z."/>
            <person name="Choi J."/>
            <person name="Crouch J.A."/>
            <person name="Duvick J.P."/>
            <person name="Farman M.A."/>
            <person name="Gan P."/>
            <person name="Heiman D."/>
            <person name="Henrissat B."/>
            <person name="Howard R.J."/>
            <person name="Kabbage M."/>
            <person name="Koch C."/>
            <person name="Kracher B."/>
            <person name="Kubo Y."/>
            <person name="Law A.D."/>
            <person name="Lebrun M.-H."/>
            <person name="Lee Y.-H."/>
            <person name="Miyara I."/>
            <person name="Moore N."/>
            <person name="Neumann U."/>
            <person name="Nordstroem K."/>
            <person name="Panaccione D.G."/>
            <person name="Panstruga R."/>
            <person name="Place M."/>
            <person name="Proctor R.H."/>
            <person name="Prusky D."/>
            <person name="Rech G."/>
            <person name="Reinhardt R."/>
            <person name="Rollins J.A."/>
            <person name="Rounsley S."/>
            <person name="Schardl C.L."/>
            <person name="Schwartz D.C."/>
            <person name="Shenoy N."/>
            <person name="Shirasu K."/>
            <person name="Sikhakolli U.R."/>
            <person name="Stueber K."/>
            <person name="Sukno S.A."/>
            <person name="Sweigard J.A."/>
            <person name="Takano Y."/>
            <person name="Takahara H."/>
            <person name="Trail F."/>
            <person name="van der Does H.C."/>
            <person name="Voll L.M."/>
            <person name="Will I."/>
            <person name="Young S."/>
            <person name="Zeng Q."/>
            <person name="Zhang J."/>
            <person name="Zhou S."/>
            <person name="Dickman M.B."/>
            <person name="Schulze-Lefert P."/>
            <person name="Ver Loren van Themaat E."/>
            <person name="Ma L.-J."/>
            <person name="Vaillancourt L.J."/>
        </authorList>
    </citation>
    <scope>NUCLEOTIDE SEQUENCE [LARGE SCALE GENOMIC DNA]</scope>
    <source>
        <strain evidence="3">IMI 349063</strain>
    </source>
</reference>
<dbReference type="AlphaFoldDB" id="H1VY25"/>
<name>H1VY25_COLHI</name>
<feature type="region of interest" description="Disordered" evidence="1">
    <location>
        <begin position="1"/>
        <end position="34"/>
    </location>
</feature>
<evidence type="ECO:0000256" key="1">
    <source>
        <dbReference type="SAM" id="MobiDB-lite"/>
    </source>
</evidence>
<dbReference type="EMBL" id="CACQ02007463">
    <property type="protein sequence ID" value="CCF45137.1"/>
    <property type="molecule type" value="Genomic_DNA"/>
</dbReference>
<gene>
    <name evidence="2" type="ORF">CH063_14317</name>
</gene>
<accession>H1VY25</accession>
<evidence type="ECO:0000313" key="2">
    <source>
        <dbReference type="EMBL" id="CCF45137.1"/>
    </source>
</evidence>
<protein>
    <submittedName>
        <fullName evidence="2">Uncharacterized protein</fullName>
    </submittedName>
</protein>
<dbReference type="Proteomes" id="UP000007174">
    <property type="component" value="Unassembled WGS sequence"/>
</dbReference>
<proteinExistence type="predicted"/>
<dbReference type="HOGENOM" id="CLU_2928912_0_0_1"/>